<organism evidence="1 2">
    <name type="scientific">Symbiodinium natans</name>
    <dbReference type="NCBI Taxonomy" id="878477"/>
    <lineage>
        <taxon>Eukaryota</taxon>
        <taxon>Sar</taxon>
        <taxon>Alveolata</taxon>
        <taxon>Dinophyceae</taxon>
        <taxon>Suessiales</taxon>
        <taxon>Symbiodiniaceae</taxon>
        <taxon>Symbiodinium</taxon>
    </lineage>
</organism>
<dbReference type="Proteomes" id="UP000604046">
    <property type="component" value="Unassembled WGS sequence"/>
</dbReference>
<reference evidence="1" key="1">
    <citation type="submission" date="2021-02" db="EMBL/GenBank/DDBJ databases">
        <authorList>
            <person name="Dougan E. K."/>
            <person name="Rhodes N."/>
            <person name="Thang M."/>
            <person name="Chan C."/>
        </authorList>
    </citation>
    <scope>NUCLEOTIDE SEQUENCE</scope>
</reference>
<dbReference type="AlphaFoldDB" id="A0A812UWX5"/>
<sequence>MVTPPKKATAQIGPVNLEPPAKPSCLQATLAFVSSQSLSQMEPHSPLTPTSGLPCSAEPPASLKLTLMLVSVVEVVLDAVDEVEVEEAEVLDEVEVSVAVVLLEVLYSDEKSWYWIKWKSVWRWCCWMYWIVSKSAWRCCCWMYWMGLLSPLGVVKRVSSYDGRHVADKATGSRSSLEARHPCEALQNSCYGRRGTKQGITQGFLPYTKHWHNVLNIGRSLALLFHWLER</sequence>
<evidence type="ECO:0000313" key="2">
    <source>
        <dbReference type="Proteomes" id="UP000604046"/>
    </source>
</evidence>
<proteinExistence type="predicted"/>
<name>A0A812UWX5_9DINO</name>
<keyword evidence="2" id="KW-1185">Reference proteome</keyword>
<protein>
    <submittedName>
        <fullName evidence="1">Uncharacterized protein</fullName>
    </submittedName>
</protein>
<comment type="caution">
    <text evidence="1">The sequence shown here is derived from an EMBL/GenBank/DDBJ whole genome shotgun (WGS) entry which is preliminary data.</text>
</comment>
<gene>
    <name evidence="1" type="ORF">SNAT2548_LOCUS33307</name>
</gene>
<dbReference type="EMBL" id="CAJNDS010002749">
    <property type="protein sequence ID" value="CAE7583969.1"/>
    <property type="molecule type" value="Genomic_DNA"/>
</dbReference>
<accession>A0A812UWX5</accession>
<evidence type="ECO:0000313" key="1">
    <source>
        <dbReference type="EMBL" id="CAE7583969.1"/>
    </source>
</evidence>